<dbReference type="InterPro" id="IPR036188">
    <property type="entry name" value="FAD/NAD-bd_sf"/>
</dbReference>
<keyword evidence="5 16" id="KW-0475">Mercuric resistance</keyword>
<evidence type="ECO:0000313" key="22">
    <source>
        <dbReference type="EMBL" id="HEG91316.1"/>
    </source>
</evidence>
<evidence type="ECO:0000256" key="18">
    <source>
        <dbReference type="PIRSR" id="PIRSR000350-4"/>
    </source>
</evidence>
<dbReference type="InterPro" id="IPR036163">
    <property type="entry name" value="HMA_dom_sf"/>
</dbReference>
<dbReference type="FunFam" id="3.30.390.30:FF:000001">
    <property type="entry name" value="Dihydrolipoyl dehydrogenase"/>
    <property type="match status" value="1"/>
</dbReference>
<dbReference type="AlphaFoldDB" id="A0A831X1H5"/>
<dbReference type="GO" id="GO:0045340">
    <property type="term" value="F:mercury ion binding"/>
    <property type="evidence" value="ECO:0007669"/>
    <property type="project" value="InterPro"/>
</dbReference>
<evidence type="ECO:0000256" key="8">
    <source>
        <dbReference type="ARBA" id="ARBA00022827"/>
    </source>
</evidence>
<proteinExistence type="inferred from homology"/>
<evidence type="ECO:0000256" key="2">
    <source>
        <dbReference type="ARBA" id="ARBA00011738"/>
    </source>
</evidence>
<evidence type="ECO:0000256" key="9">
    <source>
        <dbReference type="ARBA" id="ARBA00022857"/>
    </source>
</evidence>
<feature type="domain" description="FAD/NAD(P)-binding" evidence="21">
    <location>
        <begin position="93"/>
        <end position="409"/>
    </location>
</feature>
<dbReference type="PANTHER" id="PTHR43014">
    <property type="entry name" value="MERCURIC REDUCTASE"/>
    <property type="match status" value="1"/>
</dbReference>
<dbReference type="InterPro" id="IPR004099">
    <property type="entry name" value="Pyr_nucl-diS_OxRdtase_dimer"/>
</dbReference>
<comment type="caution">
    <text evidence="22">The sequence shown here is derived from an EMBL/GenBank/DDBJ whole genome shotgun (WGS) entry which is preliminary data.</text>
</comment>
<dbReference type="InterPro" id="IPR021179">
    <property type="entry name" value="Mercury_reductase_MerA"/>
</dbReference>
<dbReference type="InterPro" id="IPR016156">
    <property type="entry name" value="FAD/NAD-linked_Rdtase_dimer_sf"/>
</dbReference>
<comment type="cofactor">
    <cofactor evidence="16 17">
        <name>FAD</name>
        <dbReference type="ChEBI" id="CHEBI:57692"/>
    </cofactor>
    <text evidence="16 17">Binds 1 FAD per subunit.</text>
</comment>
<feature type="binding site" evidence="17">
    <location>
        <position position="394"/>
    </location>
    <ligand>
        <name>FAD</name>
        <dbReference type="ChEBI" id="CHEBI:57692"/>
    </ligand>
</feature>
<sequence length="552" mass="59091">MKKQARAYRMAIDGITCVHCEATVERALRAEGARGVRADWRRGEVTFTVSDGIDSSALQRAVRAAGYTPGQVTEVREPGPAPVVFSATEVDADLVIIGGGSAAFSAAITATELGARVIMIEEGTIGGTCVNVGCVPSKFLLRAAEVYHEAGHHGYAGVQTVELGVEFDRLVAQKRELSGELRREKYEELIEYYGWELIRGRARFIGPDAVAVGDRVVRARAFLIATGARPTVPAIPGLEEAGYLTSTSAMELDRRPSLLGVIGAGYVALELGQVFRSLGSEVTLLQRRPRLLPDYEPEVAEAMGAALGRLGTTVLTGSRVLRIERTRQGRRLVVLRNGREETLEVEQVLVATGRRPNTEALDLERAGVAVDERGVPVLDEALRTTNPRIWAAGDVTLAPQFVYVAAYQGRLAARNAVLGLEEPADLSAVPEVIFTDPQVAAVGLTRAEAGRQGYRVESAFLPARAIARARVDLAPEGGVVMVTDGESGRILGVQAVGRHAGEMIYAATLAVKHRLTAGDLVESFAPYLTMAEGLRLAALAFERDVAKLSCCA</sequence>
<dbReference type="GO" id="GO:0016668">
    <property type="term" value="F:oxidoreductase activity, acting on a sulfur group of donors, NAD(P) as acceptor"/>
    <property type="evidence" value="ECO:0007669"/>
    <property type="project" value="UniProtKB-UniRule"/>
</dbReference>
<dbReference type="GO" id="GO:0050661">
    <property type="term" value="F:NADP binding"/>
    <property type="evidence" value="ECO:0007669"/>
    <property type="project" value="InterPro"/>
</dbReference>
<evidence type="ECO:0000256" key="13">
    <source>
        <dbReference type="ARBA" id="ARBA00023284"/>
    </source>
</evidence>
<dbReference type="InterPro" id="IPR023753">
    <property type="entry name" value="FAD/NAD-binding_dom"/>
</dbReference>
<evidence type="ECO:0000256" key="16">
    <source>
        <dbReference type="PIRNR" id="PIRNR000350"/>
    </source>
</evidence>
<evidence type="ECO:0000256" key="5">
    <source>
        <dbReference type="ARBA" id="ARBA00022466"/>
    </source>
</evidence>
<dbReference type="Pfam" id="PF07992">
    <property type="entry name" value="Pyr_redox_2"/>
    <property type="match status" value="1"/>
</dbReference>
<dbReference type="PRINTS" id="PR00368">
    <property type="entry name" value="FADPNR"/>
</dbReference>
<evidence type="ECO:0000256" key="14">
    <source>
        <dbReference type="ARBA" id="ARBA00031725"/>
    </source>
</evidence>
<dbReference type="Pfam" id="PF02852">
    <property type="entry name" value="Pyr_redox_dim"/>
    <property type="match status" value="1"/>
</dbReference>
<dbReference type="PRINTS" id="PR00411">
    <property type="entry name" value="PNDRDTASEI"/>
</dbReference>
<evidence type="ECO:0000259" key="21">
    <source>
        <dbReference type="Pfam" id="PF07992"/>
    </source>
</evidence>
<dbReference type="SUPFAM" id="SSF55424">
    <property type="entry name" value="FAD/NAD-linked reductases, dimerisation (C-terminal) domain"/>
    <property type="match status" value="1"/>
</dbReference>
<gene>
    <name evidence="22" type="primary">merA</name>
    <name evidence="22" type="ORF">ENP34_07730</name>
</gene>
<dbReference type="EC" id="1.16.1.1" evidence="3 16"/>
<evidence type="ECO:0000259" key="19">
    <source>
        <dbReference type="Pfam" id="PF00403"/>
    </source>
</evidence>
<evidence type="ECO:0000256" key="4">
    <source>
        <dbReference type="ARBA" id="ARBA00014791"/>
    </source>
</evidence>
<feature type="binding site" evidence="17">
    <location>
        <begin position="263"/>
        <end position="270"/>
    </location>
    <ligand>
        <name>NAD(+)</name>
        <dbReference type="ChEBI" id="CHEBI:57540"/>
    </ligand>
</feature>
<feature type="domain" description="Pyridine nucleotide-disulphide oxidoreductase dimerisation" evidence="20">
    <location>
        <begin position="429"/>
        <end position="537"/>
    </location>
</feature>
<evidence type="ECO:0000256" key="15">
    <source>
        <dbReference type="ARBA" id="ARBA00048984"/>
    </source>
</evidence>
<organism evidence="22">
    <name type="scientific">Thermorudis peleae</name>
    <dbReference type="NCBI Taxonomy" id="1382356"/>
    <lineage>
        <taxon>Bacteria</taxon>
        <taxon>Pseudomonadati</taxon>
        <taxon>Thermomicrobiota</taxon>
        <taxon>Thermomicrobia</taxon>
        <taxon>Thermomicrobia incertae sedis</taxon>
        <taxon>Thermorudis</taxon>
    </lineage>
</organism>
<protein>
    <recommendedName>
        <fullName evidence="4 16">Mercuric reductase</fullName>
        <ecNumber evidence="3 16">1.16.1.1</ecNumber>
    </recommendedName>
    <alternativeName>
        <fullName evidence="14 16">Hg(II) reductase</fullName>
    </alternativeName>
</protein>
<comment type="similarity">
    <text evidence="1 16">Belongs to the class-I pyridine nucleotide-disulfide oxidoreductase family.</text>
</comment>
<keyword evidence="12" id="KW-1015">Disulfide bond</keyword>
<keyword evidence="17" id="KW-0520">NAD</keyword>
<evidence type="ECO:0000256" key="12">
    <source>
        <dbReference type="ARBA" id="ARBA00023157"/>
    </source>
</evidence>
<dbReference type="PANTHER" id="PTHR43014:SF4">
    <property type="entry name" value="PYRIDINE NUCLEOTIDE-DISULFIDE OXIDOREDUCTASE RCLA-RELATED"/>
    <property type="match status" value="1"/>
</dbReference>
<dbReference type="CDD" id="cd00371">
    <property type="entry name" value="HMA"/>
    <property type="match status" value="1"/>
</dbReference>
<name>A0A831X1H5_9BACT</name>
<dbReference type="InterPro" id="IPR012999">
    <property type="entry name" value="Pyr_OxRdtase_I_AS"/>
</dbReference>
<keyword evidence="10 16" id="KW-0476">Mercury</keyword>
<keyword evidence="6 16" id="KW-0285">Flavoprotein</keyword>
<dbReference type="Gene3D" id="3.50.50.60">
    <property type="entry name" value="FAD/NAD(P)-binding domain"/>
    <property type="match status" value="2"/>
</dbReference>
<feature type="domain" description="HMA" evidence="19">
    <location>
        <begin position="10"/>
        <end position="68"/>
    </location>
</feature>
<accession>A0A831X1H5</accession>
<feature type="binding site" evidence="17">
    <location>
        <position position="138"/>
    </location>
    <ligand>
        <name>FAD</name>
        <dbReference type="ChEBI" id="CHEBI:57692"/>
    </ligand>
</feature>
<dbReference type="SUPFAM" id="SSF51905">
    <property type="entry name" value="FAD/NAD(P)-binding domain"/>
    <property type="match status" value="1"/>
</dbReference>
<keyword evidence="11 16" id="KW-0560">Oxidoreductase</keyword>
<feature type="disulfide bond" description="Redox-active" evidence="18">
    <location>
        <begin position="129"/>
        <end position="134"/>
    </location>
</feature>
<evidence type="ECO:0000256" key="10">
    <source>
        <dbReference type="ARBA" id="ARBA00022914"/>
    </source>
</evidence>
<dbReference type="SUPFAM" id="SSF55008">
    <property type="entry name" value="HMA, heavy metal-associated domain"/>
    <property type="match status" value="1"/>
</dbReference>
<comment type="catalytic activity">
    <reaction evidence="15 16">
        <text>Hg + NADP(+) + H(+) = Hg(2+) + NADPH</text>
        <dbReference type="Rhea" id="RHEA:23856"/>
        <dbReference type="ChEBI" id="CHEBI:15378"/>
        <dbReference type="ChEBI" id="CHEBI:16170"/>
        <dbReference type="ChEBI" id="CHEBI:16793"/>
        <dbReference type="ChEBI" id="CHEBI:57783"/>
        <dbReference type="ChEBI" id="CHEBI:58349"/>
        <dbReference type="EC" id="1.16.1.1"/>
    </reaction>
</comment>
<keyword evidence="7 16" id="KW-0479">Metal-binding</keyword>
<evidence type="ECO:0000259" key="20">
    <source>
        <dbReference type="Pfam" id="PF02852"/>
    </source>
</evidence>
<evidence type="ECO:0000256" key="6">
    <source>
        <dbReference type="ARBA" id="ARBA00022630"/>
    </source>
</evidence>
<dbReference type="GO" id="GO:0003955">
    <property type="term" value="F:NAD(P)H dehydrogenase (quinone) activity"/>
    <property type="evidence" value="ECO:0007669"/>
    <property type="project" value="TreeGrafter"/>
</dbReference>
<evidence type="ECO:0000256" key="7">
    <source>
        <dbReference type="ARBA" id="ARBA00022723"/>
    </source>
</evidence>
<reference evidence="22" key="1">
    <citation type="journal article" date="2020" name="mSystems">
        <title>Genome- and Community-Level Interaction Insights into Carbon Utilization and Element Cycling Functions of Hydrothermarchaeota in Hydrothermal Sediment.</title>
        <authorList>
            <person name="Zhou Z."/>
            <person name="Liu Y."/>
            <person name="Xu W."/>
            <person name="Pan J."/>
            <person name="Luo Z.H."/>
            <person name="Li M."/>
        </authorList>
    </citation>
    <scope>NUCLEOTIDE SEQUENCE [LARGE SCALE GENOMIC DNA]</scope>
    <source>
        <strain evidence="22">SpSt-210</strain>
    </source>
</reference>
<keyword evidence="8 16" id="KW-0274">FAD</keyword>
<dbReference type="EMBL" id="DSIY01000188">
    <property type="protein sequence ID" value="HEG91316.1"/>
    <property type="molecule type" value="Genomic_DNA"/>
</dbReference>
<dbReference type="GO" id="GO:0016152">
    <property type="term" value="F:mercury (II) reductase (NADP+) activity"/>
    <property type="evidence" value="ECO:0007669"/>
    <property type="project" value="UniProtKB-UniRule"/>
</dbReference>
<dbReference type="PROSITE" id="PS00076">
    <property type="entry name" value="PYRIDINE_REDOX_1"/>
    <property type="match status" value="1"/>
</dbReference>
<keyword evidence="9 16" id="KW-0521">NADP</keyword>
<comment type="function">
    <text evidence="16">Resistance to Hg(2+) in bacteria appears to be governed by a specialized system which includes mercuric reductase. MerA protein is responsible for volatilizing mercury as Hg(0).</text>
</comment>
<dbReference type="InterPro" id="IPR006121">
    <property type="entry name" value="HMA_dom"/>
</dbReference>
<dbReference type="GO" id="GO:0050787">
    <property type="term" value="P:detoxification of mercury ion"/>
    <property type="evidence" value="ECO:0007669"/>
    <property type="project" value="InterPro"/>
</dbReference>
<evidence type="ECO:0000256" key="3">
    <source>
        <dbReference type="ARBA" id="ARBA00012661"/>
    </source>
</evidence>
<evidence type="ECO:0000256" key="11">
    <source>
        <dbReference type="ARBA" id="ARBA00023002"/>
    </source>
</evidence>
<dbReference type="PIRSF" id="PIRSF000350">
    <property type="entry name" value="Mercury_reductase_MerA"/>
    <property type="match status" value="1"/>
</dbReference>
<evidence type="ECO:0000256" key="1">
    <source>
        <dbReference type="ARBA" id="ARBA00007532"/>
    </source>
</evidence>
<evidence type="ECO:0000256" key="17">
    <source>
        <dbReference type="PIRSR" id="PIRSR000350-3"/>
    </source>
</evidence>
<dbReference type="NCBIfam" id="TIGR02053">
    <property type="entry name" value="MerA"/>
    <property type="match status" value="1"/>
</dbReference>
<comment type="subunit">
    <text evidence="2 16">Homodimer.</text>
</comment>
<dbReference type="Gene3D" id="3.30.390.30">
    <property type="match status" value="1"/>
</dbReference>
<feature type="binding site" evidence="17">
    <location>
        <position position="353"/>
    </location>
    <ligand>
        <name>NAD(+)</name>
        <dbReference type="ChEBI" id="CHEBI:57540"/>
    </ligand>
</feature>
<dbReference type="GO" id="GO:0050660">
    <property type="term" value="F:flavin adenine dinucleotide binding"/>
    <property type="evidence" value="ECO:0007669"/>
    <property type="project" value="UniProtKB-UniRule"/>
</dbReference>
<keyword evidence="17" id="KW-0547">Nucleotide-binding</keyword>
<dbReference type="InterPro" id="IPR001100">
    <property type="entry name" value="Pyr_nuc-diS_OxRdtase"/>
</dbReference>
<dbReference type="Gene3D" id="3.30.70.100">
    <property type="match status" value="1"/>
</dbReference>
<keyword evidence="13" id="KW-0676">Redox-active center</keyword>
<dbReference type="Pfam" id="PF00403">
    <property type="entry name" value="HMA"/>
    <property type="match status" value="1"/>
</dbReference>